<dbReference type="PANTHER" id="PTHR19303">
    <property type="entry name" value="TRANSPOSON"/>
    <property type="match status" value="1"/>
</dbReference>
<proteinExistence type="predicted"/>
<evidence type="ECO:0000313" key="3">
    <source>
        <dbReference type="Proteomes" id="UP000011064"/>
    </source>
</evidence>
<evidence type="ECO:0000313" key="2">
    <source>
        <dbReference type="EMBL" id="ELR10381.1"/>
    </source>
</evidence>
<protein>
    <recommendedName>
        <fullName evidence="1">DDE-1 domain-containing protein</fullName>
    </recommendedName>
</protein>
<keyword evidence="3" id="KW-1185">Reference proteome</keyword>
<dbReference type="OrthoDB" id="3853970at2759"/>
<feature type="domain" description="DDE-1" evidence="1">
    <location>
        <begin position="2"/>
        <end position="96"/>
    </location>
</feature>
<dbReference type="InterPro" id="IPR004875">
    <property type="entry name" value="DDE_SF_endonuclease_dom"/>
</dbReference>
<dbReference type="GO" id="GO:0005634">
    <property type="term" value="C:nucleus"/>
    <property type="evidence" value="ECO:0007669"/>
    <property type="project" value="TreeGrafter"/>
</dbReference>
<reference evidence="3" key="1">
    <citation type="submission" date="2010-09" db="EMBL/GenBank/DDBJ databases">
        <title>The genome sequence of Geomyces destructans 20631-21.</title>
        <authorList>
            <consortium name="The Broad Institute Genome Sequencing Platform"/>
            <person name="Cuomo C.A."/>
            <person name="Blehert D.S."/>
            <person name="Lorch J.M."/>
            <person name="Young S.K."/>
            <person name="Zeng Q."/>
            <person name="Gargeya S."/>
            <person name="Fitzgerald M."/>
            <person name="Haas B."/>
            <person name="Abouelleil A."/>
            <person name="Alvarado L."/>
            <person name="Arachchi H.M."/>
            <person name="Berlin A."/>
            <person name="Brown A."/>
            <person name="Chapman S.B."/>
            <person name="Chen Z."/>
            <person name="Dunbar C."/>
            <person name="Freedman E."/>
            <person name="Gearin G."/>
            <person name="Gellesch M."/>
            <person name="Goldberg J."/>
            <person name="Griggs A."/>
            <person name="Gujja S."/>
            <person name="Heiman D."/>
            <person name="Howarth C."/>
            <person name="Larson L."/>
            <person name="Lui A."/>
            <person name="MacDonald P.J.P."/>
            <person name="Montmayeur A."/>
            <person name="Murphy C."/>
            <person name="Neiman D."/>
            <person name="Pearson M."/>
            <person name="Priest M."/>
            <person name="Roberts A."/>
            <person name="Saif S."/>
            <person name="Shea T."/>
            <person name="Shenoy N."/>
            <person name="Sisk P."/>
            <person name="Stolte C."/>
            <person name="Sykes S."/>
            <person name="Wortman J."/>
            <person name="Nusbaum C."/>
            <person name="Birren B."/>
        </authorList>
    </citation>
    <scope>NUCLEOTIDE SEQUENCE [LARGE SCALE GENOMIC DNA]</scope>
    <source>
        <strain evidence="3">ATCC MYA-4855 / 20631-21</strain>
    </source>
</reference>
<dbReference type="AlphaFoldDB" id="L8GE05"/>
<dbReference type="Pfam" id="PF03184">
    <property type="entry name" value="DDE_1"/>
    <property type="match status" value="1"/>
</dbReference>
<dbReference type="PANTHER" id="PTHR19303:SF73">
    <property type="entry name" value="PROTEIN PDC2"/>
    <property type="match status" value="1"/>
</dbReference>
<dbReference type="STRING" id="658429.L8GE05"/>
<dbReference type="InterPro" id="IPR050863">
    <property type="entry name" value="CenT-Element_Derived"/>
</dbReference>
<accession>L8GE05</accession>
<evidence type="ECO:0000259" key="1">
    <source>
        <dbReference type="Pfam" id="PF03184"/>
    </source>
</evidence>
<dbReference type="EMBL" id="GL573177">
    <property type="protein sequence ID" value="ELR10381.1"/>
    <property type="molecule type" value="Genomic_DNA"/>
</dbReference>
<name>L8GE05_PSED2</name>
<organism evidence="2 3">
    <name type="scientific">Pseudogymnoascus destructans (strain ATCC MYA-4855 / 20631-21)</name>
    <name type="common">Bat white-nose syndrome fungus</name>
    <name type="synonym">Geomyces destructans</name>
    <dbReference type="NCBI Taxonomy" id="658429"/>
    <lineage>
        <taxon>Eukaryota</taxon>
        <taxon>Fungi</taxon>
        <taxon>Dikarya</taxon>
        <taxon>Ascomycota</taxon>
        <taxon>Pezizomycotina</taxon>
        <taxon>Leotiomycetes</taxon>
        <taxon>Thelebolales</taxon>
        <taxon>Thelebolaceae</taxon>
        <taxon>Pseudogymnoascus</taxon>
    </lineage>
</organism>
<dbReference type="HOGENOM" id="CLU_085217_0_0_1"/>
<sequence length="247" mass="28526">MDNFSAHIKALESTPPPANIRVIWLPPNATSRFQALDQGIIASVKAHYRRQWLLYILDAFERNEDPVQTMNIRLAIRWLLRSWNHDLTNSTIYNCFRKSTIVQKPVQLPSQPLPDITNLYQQVQQAGNVHDSMDLSSFLNSVDEDIQELEGWEDFQRGDAILEEIMSQYVPDTTQDDEEEDEPSSQPVPTTQAAINAIQVLIEFTESGNSDTSEAPRFLRSFERFERQLRLLEANSQRQGTLDLWFM</sequence>
<dbReference type="Proteomes" id="UP000011064">
    <property type="component" value="Unassembled WGS sequence"/>
</dbReference>
<dbReference type="VEuPathDB" id="FungiDB:GMDG_00794"/>
<dbReference type="GO" id="GO:0003677">
    <property type="term" value="F:DNA binding"/>
    <property type="evidence" value="ECO:0007669"/>
    <property type="project" value="TreeGrafter"/>
</dbReference>
<gene>
    <name evidence="2" type="ORF">GMDG_00794</name>
</gene>
<dbReference type="InParanoid" id="L8GE05"/>